<reference evidence="2" key="2">
    <citation type="submission" date="2020-09" db="EMBL/GenBank/DDBJ databases">
        <authorList>
            <person name="Sun Q."/>
            <person name="Kim S."/>
        </authorList>
    </citation>
    <scope>NUCLEOTIDE SEQUENCE</scope>
    <source>
        <strain evidence="2">KCTC 23224</strain>
    </source>
</reference>
<organism evidence="2 3">
    <name type="scientific">Mongoliitalea lutea</name>
    <dbReference type="NCBI Taxonomy" id="849756"/>
    <lineage>
        <taxon>Bacteria</taxon>
        <taxon>Pseudomonadati</taxon>
        <taxon>Bacteroidota</taxon>
        <taxon>Cytophagia</taxon>
        <taxon>Cytophagales</taxon>
        <taxon>Cyclobacteriaceae</taxon>
        <taxon>Mongoliitalea</taxon>
    </lineage>
</organism>
<accession>A0A8J3G5Y9</accession>
<reference evidence="2" key="1">
    <citation type="journal article" date="2014" name="Int. J. Syst. Evol. Microbiol.">
        <title>Complete genome sequence of Corynebacterium casei LMG S-19264T (=DSM 44701T), isolated from a smear-ripened cheese.</title>
        <authorList>
            <consortium name="US DOE Joint Genome Institute (JGI-PGF)"/>
            <person name="Walter F."/>
            <person name="Albersmeier A."/>
            <person name="Kalinowski J."/>
            <person name="Ruckert C."/>
        </authorList>
    </citation>
    <scope>NUCLEOTIDE SEQUENCE</scope>
    <source>
        <strain evidence="2">KCTC 23224</strain>
    </source>
</reference>
<name>A0A8J3G5Y9_9BACT</name>
<evidence type="ECO:0000313" key="3">
    <source>
        <dbReference type="Proteomes" id="UP000642809"/>
    </source>
</evidence>
<dbReference type="Proteomes" id="UP000642809">
    <property type="component" value="Unassembled WGS sequence"/>
</dbReference>
<dbReference type="AlphaFoldDB" id="A0A8J3G5Y9"/>
<proteinExistence type="predicted"/>
<dbReference type="RefSeq" id="WP_189583143.1">
    <property type="nucleotide sequence ID" value="NZ_BMYF01000016.1"/>
</dbReference>
<dbReference type="EMBL" id="BMYF01000016">
    <property type="protein sequence ID" value="GHB43283.1"/>
    <property type="molecule type" value="Genomic_DNA"/>
</dbReference>
<protein>
    <submittedName>
        <fullName evidence="2">Uncharacterized protein</fullName>
    </submittedName>
</protein>
<gene>
    <name evidence="2" type="ORF">GCM10008106_25320</name>
</gene>
<feature type="chain" id="PRO_5035195917" evidence="1">
    <location>
        <begin position="25"/>
        <end position="73"/>
    </location>
</feature>
<evidence type="ECO:0000256" key="1">
    <source>
        <dbReference type="SAM" id="SignalP"/>
    </source>
</evidence>
<sequence>MRKSILICIALIASLFFTSPFTGAQNVASGYYEKPENCDSPAGVVVMKCRLAVDSSCNVSGQVPCSLWAEILD</sequence>
<comment type="caution">
    <text evidence="2">The sequence shown here is derived from an EMBL/GenBank/DDBJ whole genome shotgun (WGS) entry which is preliminary data.</text>
</comment>
<evidence type="ECO:0000313" key="2">
    <source>
        <dbReference type="EMBL" id="GHB43283.1"/>
    </source>
</evidence>
<feature type="signal peptide" evidence="1">
    <location>
        <begin position="1"/>
        <end position="24"/>
    </location>
</feature>
<keyword evidence="1" id="KW-0732">Signal</keyword>
<keyword evidence="3" id="KW-1185">Reference proteome</keyword>